<organism evidence="3 4">
    <name type="scientific">Rosa chinensis</name>
    <name type="common">China rose</name>
    <dbReference type="NCBI Taxonomy" id="74649"/>
    <lineage>
        <taxon>Eukaryota</taxon>
        <taxon>Viridiplantae</taxon>
        <taxon>Streptophyta</taxon>
        <taxon>Embryophyta</taxon>
        <taxon>Tracheophyta</taxon>
        <taxon>Spermatophyta</taxon>
        <taxon>Magnoliopsida</taxon>
        <taxon>eudicotyledons</taxon>
        <taxon>Gunneridae</taxon>
        <taxon>Pentapetalae</taxon>
        <taxon>rosids</taxon>
        <taxon>fabids</taxon>
        <taxon>Rosales</taxon>
        <taxon>Rosaceae</taxon>
        <taxon>Rosoideae</taxon>
        <taxon>Rosoideae incertae sedis</taxon>
        <taxon>Rosa</taxon>
    </lineage>
</organism>
<evidence type="ECO:0000256" key="1">
    <source>
        <dbReference type="SAM" id="SignalP"/>
    </source>
</evidence>
<feature type="signal peptide" evidence="1">
    <location>
        <begin position="1"/>
        <end position="25"/>
    </location>
</feature>
<dbReference type="EMBL" id="PDCK01000039">
    <property type="protein sequence ID" value="PRQ55477.1"/>
    <property type="molecule type" value="Genomic_DNA"/>
</dbReference>
<sequence length="81" mass="9001">MWFWRCGMILTGLVVLFFDVPDSIATQRGSSVGVERVLNITKQDGVSTKKSIFVIGITNRSDLIELALLHPAHLAPVRNHI</sequence>
<reference evidence="3 4" key="1">
    <citation type="journal article" date="2018" name="Nat. Genet.">
        <title>The Rosa genome provides new insights in the design of modern roses.</title>
        <authorList>
            <person name="Bendahmane M."/>
        </authorList>
    </citation>
    <scope>NUCLEOTIDE SEQUENCE [LARGE SCALE GENOMIC DNA]</scope>
    <source>
        <strain evidence="4">cv. Old Blush</strain>
    </source>
</reference>
<evidence type="ECO:0000313" key="3">
    <source>
        <dbReference type="EMBL" id="PRQ55477.1"/>
    </source>
</evidence>
<evidence type="ECO:0000313" key="4">
    <source>
        <dbReference type="Proteomes" id="UP000238479"/>
    </source>
</evidence>
<dbReference type="GO" id="GO:0016887">
    <property type="term" value="F:ATP hydrolysis activity"/>
    <property type="evidence" value="ECO:0007669"/>
    <property type="project" value="InterPro"/>
</dbReference>
<dbReference type="Gramene" id="PRQ55477">
    <property type="protein sequence ID" value="PRQ55477"/>
    <property type="gene ID" value="RchiOBHm_Chr1g0324971"/>
</dbReference>
<keyword evidence="4" id="KW-1185">Reference proteome</keyword>
<dbReference type="InterPro" id="IPR003959">
    <property type="entry name" value="ATPase_AAA_core"/>
</dbReference>
<keyword evidence="1" id="KW-0732">Signal</keyword>
<keyword evidence="3" id="KW-0378">Hydrolase</keyword>
<proteinExistence type="predicted"/>
<dbReference type="InterPro" id="IPR027417">
    <property type="entry name" value="P-loop_NTPase"/>
</dbReference>
<dbReference type="Pfam" id="PF00004">
    <property type="entry name" value="AAA"/>
    <property type="match status" value="1"/>
</dbReference>
<name>A0A2P6S9X4_ROSCH</name>
<dbReference type="EC" id="3.6.4.6" evidence="3"/>
<gene>
    <name evidence="3" type="ORF">RchiOBHm_Chr1g0324971</name>
</gene>
<protein>
    <submittedName>
        <fullName evidence="3">Putative vesicle-fusing ATPase</fullName>
        <ecNumber evidence="3">3.6.4.6</ecNumber>
    </submittedName>
</protein>
<comment type="caution">
    <text evidence="3">The sequence shown here is derived from an EMBL/GenBank/DDBJ whole genome shotgun (WGS) entry which is preliminary data.</text>
</comment>
<dbReference type="AlphaFoldDB" id="A0A2P6S9X4"/>
<dbReference type="GO" id="GO:0005524">
    <property type="term" value="F:ATP binding"/>
    <property type="evidence" value="ECO:0007669"/>
    <property type="project" value="InterPro"/>
</dbReference>
<dbReference type="Gene3D" id="3.40.50.300">
    <property type="entry name" value="P-loop containing nucleotide triphosphate hydrolases"/>
    <property type="match status" value="1"/>
</dbReference>
<feature type="chain" id="PRO_5015186179" evidence="1">
    <location>
        <begin position="26"/>
        <end position="81"/>
    </location>
</feature>
<evidence type="ECO:0000259" key="2">
    <source>
        <dbReference type="Pfam" id="PF00004"/>
    </source>
</evidence>
<accession>A0A2P6S9X4</accession>
<dbReference type="STRING" id="74649.A0A2P6S9X4"/>
<feature type="domain" description="ATPase AAA-type core" evidence="2">
    <location>
        <begin position="14"/>
        <end position="69"/>
    </location>
</feature>
<dbReference type="Proteomes" id="UP000238479">
    <property type="component" value="Chromosome 1"/>
</dbReference>